<reference evidence="1" key="1">
    <citation type="submission" date="2018-05" db="EMBL/GenBank/DDBJ databases">
        <authorList>
            <person name="Lanie J.A."/>
            <person name="Ng W.-L."/>
            <person name="Kazmierczak K.M."/>
            <person name="Andrzejewski T.M."/>
            <person name="Davidsen T.M."/>
            <person name="Wayne K.J."/>
            <person name="Tettelin H."/>
            <person name="Glass J.I."/>
            <person name="Rusch D."/>
            <person name="Podicherti R."/>
            <person name="Tsui H.-C.T."/>
            <person name="Winkler M.E."/>
        </authorList>
    </citation>
    <scope>NUCLEOTIDE SEQUENCE</scope>
</reference>
<sequence length="80" mass="9327">MQFTIDLISDLNLNEESFDWIGKPTSLFCLVAGNISSDRTILLETLQHLGRQYKQVFFIDGPEDMKREIVDLKESYKELE</sequence>
<dbReference type="AlphaFoldDB" id="A0A382S949"/>
<gene>
    <name evidence="1" type="ORF">METZ01_LOCUS358601</name>
</gene>
<protein>
    <submittedName>
        <fullName evidence="1">Uncharacterized protein</fullName>
    </submittedName>
</protein>
<dbReference type="EMBL" id="UINC01126945">
    <property type="protein sequence ID" value="SVD05747.1"/>
    <property type="molecule type" value="Genomic_DNA"/>
</dbReference>
<accession>A0A382S949</accession>
<feature type="non-terminal residue" evidence="1">
    <location>
        <position position="80"/>
    </location>
</feature>
<organism evidence="1">
    <name type="scientific">marine metagenome</name>
    <dbReference type="NCBI Taxonomy" id="408172"/>
    <lineage>
        <taxon>unclassified sequences</taxon>
        <taxon>metagenomes</taxon>
        <taxon>ecological metagenomes</taxon>
    </lineage>
</organism>
<proteinExistence type="predicted"/>
<name>A0A382S949_9ZZZZ</name>
<evidence type="ECO:0000313" key="1">
    <source>
        <dbReference type="EMBL" id="SVD05747.1"/>
    </source>
</evidence>